<comment type="caution">
    <text evidence="1">The sequence shown here is derived from an EMBL/GenBank/DDBJ whole genome shotgun (WGS) entry which is preliminary data.</text>
</comment>
<dbReference type="EMBL" id="VEVO01000004">
    <property type="protein sequence ID" value="KAF0043467.1"/>
    <property type="molecule type" value="Genomic_DNA"/>
</dbReference>
<evidence type="ECO:0000313" key="1">
    <source>
        <dbReference type="EMBL" id="KAF0043467.1"/>
    </source>
</evidence>
<gene>
    <name evidence="1" type="ORF">F2P81_004804</name>
</gene>
<accession>A0A6A4TAI6</accession>
<evidence type="ECO:0000313" key="2">
    <source>
        <dbReference type="Proteomes" id="UP000438429"/>
    </source>
</evidence>
<sequence length="127" mass="14290">MPDEIKCDWRDRAADVEQRGRQTEKKLGSPRFDQNDGFAACYVSFVVCGEIQGLLYELTIRSLLNTLGSCENIFDITARQCAIFIACDFERKRVALQSIFQKFGLLSRRYVLSCLSPPVAISAAVES</sequence>
<organism evidence="1 2">
    <name type="scientific">Scophthalmus maximus</name>
    <name type="common">Turbot</name>
    <name type="synonym">Psetta maxima</name>
    <dbReference type="NCBI Taxonomy" id="52904"/>
    <lineage>
        <taxon>Eukaryota</taxon>
        <taxon>Metazoa</taxon>
        <taxon>Chordata</taxon>
        <taxon>Craniata</taxon>
        <taxon>Vertebrata</taxon>
        <taxon>Euteleostomi</taxon>
        <taxon>Actinopterygii</taxon>
        <taxon>Neopterygii</taxon>
        <taxon>Teleostei</taxon>
        <taxon>Neoteleostei</taxon>
        <taxon>Acanthomorphata</taxon>
        <taxon>Carangaria</taxon>
        <taxon>Pleuronectiformes</taxon>
        <taxon>Pleuronectoidei</taxon>
        <taxon>Scophthalmidae</taxon>
        <taxon>Scophthalmus</taxon>
    </lineage>
</organism>
<proteinExistence type="predicted"/>
<dbReference type="AlphaFoldDB" id="A0A6A4TAI6"/>
<name>A0A6A4TAI6_SCOMX</name>
<dbReference type="Proteomes" id="UP000438429">
    <property type="component" value="Unassembled WGS sequence"/>
</dbReference>
<reference evidence="1 2" key="1">
    <citation type="submission" date="2019-06" db="EMBL/GenBank/DDBJ databases">
        <title>Draft genomes of female and male turbot (Scophthalmus maximus).</title>
        <authorList>
            <person name="Xu H."/>
            <person name="Xu X.-W."/>
            <person name="Shao C."/>
            <person name="Chen S."/>
        </authorList>
    </citation>
    <scope>NUCLEOTIDE SEQUENCE [LARGE SCALE GENOMIC DNA]</scope>
    <source>
        <strain evidence="1">Ysfricsl-2016a</strain>
        <tissue evidence="1">Blood</tissue>
    </source>
</reference>
<protein>
    <submittedName>
        <fullName evidence="1">Uncharacterized protein</fullName>
    </submittedName>
</protein>